<comment type="caution">
    <text evidence="1">The sequence shown here is derived from an EMBL/GenBank/DDBJ whole genome shotgun (WGS) entry which is preliminary data.</text>
</comment>
<gene>
    <name evidence="1" type="ORF">SK128_002954</name>
</gene>
<evidence type="ECO:0000313" key="1">
    <source>
        <dbReference type="EMBL" id="KAK7074611.1"/>
    </source>
</evidence>
<organism evidence="1 2">
    <name type="scientific">Halocaridina rubra</name>
    <name type="common">Hawaiian red shrimp</name>
    <dbReference type="NCBI Taxonomy" id="373956"/>
    <lineage>
        <taxon>Eukaryota</taxon>
        <taxon>Metazoa</taxon>
        <taxon>Ecdysozoa</taxon>
        <taxon>Arthropoda</taxon>
        <taxon>Crustacea</taxon>
        <taxon>Multicrustacea</taxon>
        <taxon>Malacostraca</taxon>
        <taxon>Eumalacostraca</taxon>
        <taxon>Eucarida</taxon>
        <taxon>Decapoda</taxon>
        <taxon>Pleocyemata</taxon>
        <taxon>Caridea</taxon>
        <taxon>Atyoidea</taxon>
        <taxon>Atyidae</taxon>
        <taxon>Halocaridina</taxon>
    </lineage>
</organism>
<evidence type="ECO:0000313" key="2">
    <source>
        <dbReference type="Proteomes" id="UP001381693"/>
    </source>
</evidence>
<accession>A0AAN8WYB7</accession>
<dbReference type="AlphaFoldDB" id="A0AAN8WYB7"/>
<name>A0AAN8WYB7_HALRR</name>
<protein>
    <submittedName>
        <fullName evidence="1">Uncharacterized protein</fullName>
    </submittedName>
</protein>
<sequence length="95" mass="10331">MCTKRKSSSSAPTTARKGKATGLDIKVKVITLYGEKKENAFVCGLQILHSTMSIILKDEDCSLETMKGLAPIGSTMIIMKCTTPIHEIQKMLQAS</sequence>
<keyword evidence="2" id="KW-1185">Reference proteome</keyword>
<proteinExistence type="predicted"/>
<dbReference type="Proteomes" id="UP001381693">
    <property type="component" value="Unassembled WGS sequence"/>
</dbReference>
<reference evidence="1 2" key="1">
    <citation type="submission" date="2023-11" db="EMBL/GenBank/DDBJ databases">
        <title>Halocaridina rubra genome assembly.</title>
        <authorList>
            <person name="Smith C."/>
        </authorList>
    </citation>
    <scope>NUCLEOTIDE SEQUENCE [LARGE SCALE GENOMIC DNA]</scope>
    <source>
        <strain evidence="1">EP-1</strain>
        <tissue evidence="1">Whole</tissue>
    </source>
</reference>
<dbReference type="EMBL" id="JAXCGZ010011517">
    <property type="protein sequence ID" value="KAK7074611.1"/>
    <property type="molecule type" value="Genomic_DNA"/>
</dbReference>